<dbReference type="Proteomes" id="UP000801492">
    <property type="component" value="Unassembled WGS sequence"/>
</dbReference>
<dbReference type="OrthoDB" id="8193167at2759"/>
<dbReference type="AlphaFoldDB" id="A0A8K0CRU0"/>
<evidence type="ECO:0000313" key="2">
    <source>
        <dbReference type="Proteomes" id="UP000801492"/>
    </source>
</evidence>
<sequence>MFEAGFEKFGRVYFLSELGGLLNFTDSTIYNDITVGFIVTGYDVTSVQVKESKTLKETVEDVKNDVLTMKKSSREVRCALFRDIPPLKERICQNIKQNRAAVSPNTISDYFNELGKELQGVSPQNILNYGQTNLSDDSGKKTIIAKQGCKYPERTKQAHNSLAEGRPQSAIGRNLDDRHGLFRTIAIPFLKKLPGKKILIGDNLSSDLTTEVMRLWNEYNIHMLFLPSNSTFLMQPLDVAQKNEVVLEKSVAASEDHFSDSPYADEISLHDSDSSLNLAFEGDLSSDDGEEEMLSVNSIARDGLENYGSVYRPPDVPDVYEFVFSQATRKLNLPKKYRRGQKKFDISV</sequence>
<evidence type="ECO:0000313" key="1">
    <source>
        <dbReference type="EMBL" id="KAF2890162.1"/>
    </source>
</evidence>
<accession>A0A8K0CRU0</accession>
<reference evidence="1" key="1">
    <citation type="submission" date="2019-08" db="EMBL/GenBank/DDBJ databases">
        <title>The genome of the North American firefly Photinus pyralis.</title>
        <authorList>
            <consortium name="Photinus pyralis genome working group"/>
            <person name="Fallon T.R."/>
            <person name="Sander Lower S.E."/>
            <person name="Weng J.-K."/>
        </authorList>
    </citation>
    <scope>NUCLEOTIDE SEQUENCE</scope>
    <source>
        <strain evidence="1">TRF0915ILg1</strain>
        <tissue evidence="1">Whole body</tissue>
    </source>
</reference>
<proteinExistence type="predicted"/>
<comment type="caution">
    <text evidence="1">The sequence shown here is derived from an EMBL/GenBank/DDBJ whole genome shotgun (WGS) entry which is preliminary data.</text>
</comment>
<gene>
    <name evidence="1" type="ORF">ILUMI_16011</name>
</gene>
<evidence type="ECO:0008006" key="3">
    <source>
        <dbReference type="Google" id="ProtNLM"/>
    </source>
</evidence>
<name>A0A8K0CRU0_IGNLU</name>
<organism evidence="1 2">
    <name type="scientific">Ignelater luminosus</name>
    <name type="common">Cucubano</name>
    <name type="synonym">Pyrophorus luminosus</name>
    <dbReference type="NCBI Taxonomy" id="2038154"/>
    <lineage>
        <taxon>Eukaryota</taxon>
        <taxon>Metazoa</taxon>
        <taxon>Ecdysozoa</taxon>
        <taxon>Arthropoda</taxon>
        <taxon>Hexapoda</taxon>
        <taxon>Insecta</taxon>
        <taxon>Pterygota</taxon>
        <taxon>Neoptera</taxon>
        <taxon>Endopterygota</taxon>
        <taxon>Coleoptera</taxon>
        <taxon>Polyphaga</taxon>
        <taxon>Elateriformia</taxon>
        <taxon>Elateroidea</taxon>
        <taxon>Elateridae</taxon>
        <taxon>Agrypninae</taxon>
        <taxon>Pyrophorini</taxon>
        <taxon>Ignelater</taxon>
    </lineage>
</organism>
<dbReference type="EMBL" id="VTPC01057239">
    <property type="protein sequence ID" value="KAF2890162.1"/>
    <property type="molecule type" value="Genomic_DNA"/>
</dbReference>
<keyword evidence="2" id="KW-1185">Reference proteome</keyword>
<protein>
    <recommendedName>
        <fullName evidence="3">DDE-1 domain-containing protein</fullName>
    </recommendedName>
</protein>